<accession>A0A392VU03</accession>
<organism evidence="1 2">
    <name type="scientific">Trifolium medium</name>
    <dbReference type="NCBI Taxonomy" id="97028"/>
    <lineage>
        <taxon>Eukaryota</taxon>
        <taxon>Viridiplantae</taxon>
        <taxon>Streptophyta</taxon>
        <taxon>Embryophyta</taxon>
        <taxon>Tracheophyta</taxon>
        <taxon>Spermatophyta</taxon>
        <taxon>Magnoliopsida</taxon>
        <taxon>eudicotyledons</taxon>
        <taxon>Gunneridae</taxon>
        <taxon>Pentapetalae</taxon>
        <taxon>rosids</taxon>
        <taxon>fabids</taxon>
        <taxon>Fabales</taxon>
        <taxon>Fabaceae</taxon>
        <taxon>Papilionoideae</taxon>
        <taxon>50 kb inversion clade</taxon>
        <taxon>NPAAA clade</taxon>
        <taxon>Hologalegina</taxon>
        <taxon>IRL clade</taxon>
        <taxon>Trifolieae</taxon>
        <taxon>Trifolium</taxon>
    </lineage>
</organism>
<sequence>MTVPFTRRQLMDVSRFGRWMI</sequence>
<feature type="non-terminal residue" evidence="1">
    <location>
        <position position="21"/>
    </location>
</feature>
<keyword evidence="2" id="KW-1185">Reference proteome</keyword>
<dbReference type="AlphaFoldDB" id="A0A392VU03"/>
<proteinExistence type="predicted"/>
<evidence type="ECO:0000313" key="1">
    <source>
        <dbReference type="EMBL" id="MCI90929.1"/>
    </source>
</evidence>
<dbReference type="EMBL" id="LXQA011258357">
    <property type="protein sequence ID" value="MCI90929.1"/>
    <property type="molecule type" value="Genomic_DNA"/>
</dbReference>
<evidence type="ECO:0000313" key="2">
    <source>
        <dbReference type="Proteomes" id="UP000265520"/>
    </source>
</evidence>
<name>A0A392VU03_9FABA</name>
<reference evidence="1 2" key="1">
    <citation type="journal article" date="2018" name="Front. Plant Sci.">
        <title>Red Clover (Trifolium pratense) and Zigzag Clover (T. medium) - A Picture of Genomic Similarities and Differences.</title>
        <authorList>
            <person name="Dluhosova J."/>
            <person name="Istvanek J."/>
            <person name="Nedelnik J."/>
            <person name="Repkova J."/>
        </authorList>
    </citation>
    <scope>NUCLEOTIDE SEQUENCE [LARGE SCALE GENOMIC DNA]</scope>
    <source>
        <strain evidence="2">cv. 10/8</strain>
        <tissue evidence="1">Leaf</tissue>
    </source>
</reference>
<comment type="caution">
    <text evidence="1">The sequence shown here is derived from an EMBL/GenBank/DDBJ whole genome shotgun (WGS) entry which is preliminary data.</text>
</comment>
<dbReference type="Proteomes" id="UP000265520">
    <property type="component" value="Unassembled WGS sequence"/>
</dbReference>
<protein>
    <submittedName>
        <fullName evidence="1">Uncharacterized protein</fullName>
    </submittedName>
</protein>